<dbReference type="Gene3D" id="3.40.50.1000">
    <property type="entry name" value="HAD superfamily/HAD-like"/>
    <property type="match status" value="1"/>
</dbReference>
<proteinExistence type="predicted"/>
<dbReference type="Gene3D" id="3.30.1240.10">
    <property type="match status" value="1"/>
</dbReference>
<evidence type="ECO:0000313" key="2">
    <source>
        <dbReference type="Proteomes" id="UP000597444"/>
    </source>
</evidence>
<dbReference type="PROSITE" id="PS01229">
    <property type="entry name" value="COF_2"/>
    <property type="match status" value="1"/>
</dbReference>
<dbReference type="InterPro" id="IPR000150">
    <property type="entry name" value="Cof"/>
</dbReference>
<organism evidence="1 2">
    <name type="scientific">Reticulibacter mediterranei</name>
    <dbReference type="NCBI Taxonomy" id="2778369"/>
    <lineage>
        <taxon>Bacteria</taxon>
        <taxon>Bacillati</taxon>
        <taxon>Chloroflexota</taxon>
        <taxon>Ktedonobacteria</taxon>
        <taxon>Ktedonobacterales</taxon>
        <taxon>Reticulibacteraceae</taxon>
        <taxon>Reticulibacter</taxon>
    </lineage>
</organism>
<dbReference type="Proteomes" id="UP000597444">
    <property type="component" value="Unassembled WGS sequence"/>
</dbReference>
<sequence length="299" mass="32574">MEKTNMPPQDIRLLAIDIDGTLLNPQKHVTPCTRTAIQAAQQQGIIVTLATARRYINTAPIAQELGITIPVILCDGALIIEHPDGGVLHRQVIEAAVAQQAVEILVRHGVQPVVHHINGMIEETWTGLSEYDNEWVTEYFATFPDHMQRLPYIACCTGQPDPLRVVAFTSEEIVHRLIPEISLLDCAWNMTRRGSYGTAELTIMHTACSKASGVQALARQLAIPLEQVMAIGDNNNDIEMLQSVGWGVAMGQAPDNVKAIADVVTTSNAEDGVALAIERYALRASSHAPSNSFNRATCL</sequence>
<dbReference type="GO" id="GO:0005829">
    <property type="term" value="C:cytosol"/>
    <property type="evidence" value="ECO:0007669"/>
    <property type="project" value="TreeGrafter"/>
</dbReference>
<dbReference type="AlphaFoldDB" id="A0A8J3IK71"/>
<dbReference type="InterPro" id="IPR036412">
    <property type="entry name" value="HAD-like_sf"/>
</dbReference>
<dbReference type="GO" id="GO:0000287">
    <property type="term" value="F:magnesium ion binding"/>
    <property type="evidence" value="ECO:0007669"/>
    <property type="project" value="TreeGrafter"/>
</dbReference>
<dbReference type="InterPro" id="IPR006379">
    <property type="entry name" value="HAD-SF_hydro_IIB"/>
</dbReference>
<dbReference type="SFLD" id="SFLDS00003">
    <property type="entry name" value="Haloacid_Dehalogenase"/>
    <property type="match status" value="1"/>
</dbReference>
<name>A0A8J3IK71_9CHLR</name>
<evidence type="ECO:0000313" key="1">
    <source>
        <dbReference type="EMBL" id="GHO92295.1"/>
    </source>
</evidence>
<reference evidence="1" key="1">
    <citation type="submission" date="2020-10" db="EMBL/GenBank/DDBJ databases">
        <title>Taxonomic study of unclassified bacteria belonging to the class Ktedonobacteria.</title>
        <authorList>
            <person name="Yabe S."/>
            <person name="Wang C.M."/>
            <person name="Zheng Y."/>
            <person name="Sakai Y."/>
            <person name="Cavaletti L."/>
            <person name="Monciardini P."/>
            <person name="Donadio S."/>
        </authorList>
    </citation>
    <scope>NUCLEOTIDE SEQUENCE</scope>
    <source>
        <strain evidence="1">ID150040</strain>
    </source>
</reference>
<dbReference type="GO" id="GO:0016791">
    <property type="term" value="F:phosphatase activity"/>
    <property type="evidence" value="ECO:0007669"/>
    <property type="project" value="TreeGrafter"/>
</dbReference>
<dbReference type="SFLD" id="SFLDG01140">
    <property type="entry name" value="C2.B:_Phosphomannomutase_and_P"/>
    <property type="match status" value="1"/>
</dbReference>
<dbReference type="PANTHER" id="PTHR10000">
    <property type="entry name" value="PHOSPHOSERINE PHOSPHATASE"/>
    <property type="match status" value="1"/>
</dbReference>
<protein>
    <submittedName>
        <fullName evidence="1">Sugar-phosphatase</fullName>
    </submittedName>
</protein>
<dbReference type="Pfam" id="PF08282">
    <property type="entry name" value="Hydrolase_3"/>
    <property type="match status" value="1"/>
</dbReference>
<dbReference type="PROSITE" id="PS01228">
    <property type="entry name" value="COF_1"/>
    <property type="match status" value="1"/>
</dbReference>
<dbReference type="NCBIfam" id="TIGR00099">
    <property type="entry name" value="Cof-subfamily"/>
    <property type="match status" value="1"/>
</dbReference>
<gene>
    <name evidence="1" type="ORF">KSF_023430</name>
</gene>
<accession>A0A8J3IK71</accession>
<comment type="caution">
    <text evidence="1">The sequence shown here is derived from an EMBL/GenBank/DDBJ whole genome shotgun (WGS) entry which is preliminary data.</text>
</comment>
<dbReference type="SUPFAM" id="SSF56784">
    <property type="entry name" value="HAD-like"/>
    <property type="match status" value="1"/>
</dbReference>
<dbReference type="PANTHER" id="PTHR10000:SF8">
    <property type="entry name" value="HAD SUPERFAMILY HYDROLASE-LIKE, TYPE 3"/>
    <property type="match status" value="1"/>
</dbReference>
<dbReference type="NCBIfam" id="TIGR01484">
    <property type="entry name" value="HAD-SF-IIB"/>
    <property type="match status" value="1"/>
</dbReference>
<dbReference type="EMBL" id="BNJK01000001">
    <property type="protein sequence ID" value="GHO92295.1"/>
    <property type="molecule type" value="Genomic_DNA"/>
</dbReference>
<keyword evidence="2" id="KW-1185">Reference proteome</keyword>
<dbReference type="InterPro" id="IPR023214">
    <property type="entry name" value="HAD_sf"/>
</dbReference>
<dbReference type="CDD" id="cd07516">
    <property type="entry name" value="HAD_Pase"/>
    <property type="match status" value="1"/>
</dbReference>